<dbReference type="Proteomes" id="UP000265419">
    <property type="component" value="Unassembled WGS sequence"/>
</dbReference>
<evidence type="ECO:0000256" key="1">
    <source>
        <dbReference type="SAM" id="MobiDB-lite"/>
    </source>
</evidence>
<dbReference type="AlphaFoldDB" id="A0A399JEA4"/>
<evidence type="ECO:0000313" key="3">
    <source>
        <dbReference type="Proteomes" id="UP000265419"/>
    </source>
</evidence>
<keyword evidence="3" id="KW-1185">Reference proteome</keyword>
<dbReference type="EMBL" id="QQXK01000012">
    <property type="protein sequence ID" value="RII42412.1"/>
    <property type="molecule type" value="Genomic_DNA"/>
</dbReference>
<organism evidence="2 3">
    <name type="scientific">Galactobacter valiniphilus</name>
    <dbReference type="NCBI Taxonomy" id="2676122"/>
    <lineage>
        <taxon>Bacteria</taxon>
        <taxon>Bacillati</taxon>
        <taxon>Actinomycetota</taxon>
        <taxon>Actinomycetes</taxon>
        <taxon>Micrococcales</taxon>
        <taxon>Micrococcaceae</taxon>
        <taxon>Galactobacter</taxon>
    </lineage>
</organism>
<proteinExistence type="predicted"/>
<accession>A0A399JEA4</accession>
<feature type="region of interest" description="Disordered" evidence="1">
    <location>
        <begin position="61"/>
        <end position="132"/>
    </location>
</feature>
<feature type="compositionally biased region" description="Acidic residues" evidence="1">
    <location>
        <begin position="67"/>
        <end position="85"/>
    </location>
</feature>
<gene>
    <name evidence="2" type="ORF">DWB68_07625</name>
</gene>
<comment type="caution">
    <text evidence="2">The sequence shown here is derived from an EMBL/GenBank/DDBJ whole genome shotgun (WGS) entry which is preliminary data.</text>
</comment>
<sequence length="228" mass="25500">MGLDWAALEQGLHRVALQKTVAIMAEHPGHSFYGLALHGVPTEEDGELILPVLALNSQQALARDLSDDVDDDDDEDEDDWTEEEGGDYRPPPLDGSDPEDDDGDDEDEDSDEDDDDPEDADEDDGDGFYSRRWDPTEWHWSAVPLVDDAAAGVWERAFAAEVQAEGWEATAQRYYELMIRVIKDLRQELVATKGVELVCFVADDDHAERLLKASLSPHQLAQHFPELV</sequence>
<feature type="compositionally biased region" description="Acidic residues" evidence="1">
    <location>
        <begin position="96"/>
        <end position="126"/>
    </location>
</feature>
<protein>
    <submittedName>
        <fullName evidence="2">DUF4303 domain-containing protein</fullName>
    </submittedName>
</protein>
<evidence type="ECO:0000313" key="2">
    <source>
        <dbReference type="EMBL" id="RII42412.1"/>
    </source>
</evidence>
<reference evidence="2 3" key="1">
    <citation type="submission" date="2018-07" db="EMBL/GenBank/DDBJ databases">
        <title>Arthrobacter sp. nov., isolated from raw cow's milk with high bacterial count.</title>
        <authorList>
            <person name="Hahne J."/>
            <person name="Isele D."/>
            <person name="Lipski A."/>
        </authorList>
    </citation>
    <scope>NUCLEOTIDE SEQUENCE [LARGE SCALE GENOMIC DNA]</scope>
    <source>
        <strain evidence="2 3">JZ R-35</strain>
    </source>
</reference>
<name>A0A399JEA4_9MICC</name>
<dbReference type="RefSeq" id="WP_119424541.1">
    <property type="nucleotide sequence ID" value="NZ_QQXK01000012.1"/>
</dbReference>